<evidence type="ECO:0000256" key="9">
    <source>
        <dbReference type="ARBA" id="ARBA00024867"/>
    </source>
</evidence>
<keyword evidence="5" id="KW-0902">Two-component regulatory system</keyword>
<proteinExistence type="predicted"/>
<dbReference type="Proteomes" id="UP000261222">
    <property type="component" value="Unassembled WGS sequence"/>
</dbReference>
<dbReference type="PANTHER" id="PTHR42713:SF3">
    <property type="entry name" value="TRANSCRIPTIONAL REGULATORY PROTEIN HPTR"/>
    <property type="match status" value="1"/>
</dbReference>
<evidence type="ECO:0000313" key="23">
    <source>
        <dbReference type="Proteomes" id="UP000284644"/>
    </source>
</evidence>
<dbReference type="SUPFAM" id="SSF46689">
    <property type="entry name" value="Homeodomain-like"/>
    <property type="match status" value="2"/>
</dbReference>
<dbReference type="InterPro" id="IPR001789">
    <property type="entry name" value="Sig_transdc_resp-reg_receiver"/>
</dbReference>
<dbReference type="CDD" id="cd17536">
    <property type="entry name" value="REC_YesN-like"/>
    <property type="match status" value="1"/>
</dbReference>
<evidence type="ECO:0000259" key="11">
    <source>
        <dbReference type="PROSITE" id="PS01124"/>
    </source>
</evidence>
<evidence type="ECO:0000256" key="7">
    <source>
        <dbReference type="ARBA" id="ARBA00023125"/>
    </source>
</evidence>
<dbReference type="GO" id="GO:0000160">
    <property type="term" value="P:phosphorelay signal transduction system"/>
    <property type="evidence" value="ECO:0007669"/>
    <property type="project" value="UniProtKB-KW"/>
</dbReference>
<keyword evidence="8" id="KW-0804">Transcription</keyword>
<evidence type="ECO:0000313" key="15">
    <source>
        <dbReference type="EMBL" id="RHE10300.1"/>
    </source>
</evidence>
<dbReference type="GeneID" id="79805707"/>
<reference evidence="19 20" key="1">
    <citation type="submission" date="2018-08" db="EMBL/GenBank/DDBJ databases">
        <title>A genome reference for cultivated species of the human gut microbiota.</title>
        <authorList>
            <person name="Zou Y."/>
            <person name="Xue W."/>
            <person name="Luo G."/>
        </authorList>
    </citation>
    <scope>NUCLEOTIDE SEQUENCE [LARGE SCALE GENOMIC DNA]</scope>
    <source>
        <strain evidence="17 22">AF39-4</strain>
        <strain evidence="16 21">AM22-9LB</strain>
        <strain evidence="15 23">AM29-25AC</strain>
        <strain evidence="14 20">AM37-4AC</strain>
        <strain evidence="13 19">OM06-11AA</strain>
    </source>
</reference>
<evidence type="ECO:0000313" key="13">
    <source>
        <dbReference type="EMBL" id="RGN02889.1"/>
    </source>
</evidence>
<dbReference type="SUPFAM" id="SSF52172">
    <property type="entry name" value="CheY-like"/>
    <property type="match status" value="1"/>
</dbReference>
<gene>
    <name evidence="17" type="ORF">DW040_14800</name>
    <name evidence="16" type="ORF">DW272_16980</name>
    <name evidence="15" type="ORF">DW767_15390</name>
    <name evidence="14" type="ORF">DW859_14685</name>
    <name evidence="13" type="ORF">DXB81_14615</name>
    <name evidence="18" type="ORF">EAI82_14615</name>
</gene>
<dbReference type="EMBL" id="RCXQ01000020">
    <property type="protein sequence ID" value="RYT62057.1"/>
    <property type="molecule type" value="Genomic_DNA"/>
</dbReference>
<dbReference type="PANTHER" id="PTHR42713">
    <property type="entry name" value="HISTIDINE KINASE-RELATED"/>
    <property type="match status" value="1"/>
</dbReference>
<reference evidence="18 24" key="2">
    <citation type="journal article" date="2019" name="Science, e1252229">
        <title>Invertible promoters mediate bacterial phase variation, antibiotic resistance, and host adaptation in the gut.</title>
        <authorList>
            <person name="Jiang X."/>
            <person name="Hall A.B."/>
            <person name="Arthur T.D."/>
            <person name="Plichta D.R."/>
            <person name="Covington C.T."/>
            <person name="Poyet M."/>
            <person name="Crothers J."/>
            <person name="Moses P.L."/>
            <person name="Tolonen A.C."/>
            <person name="Vlamakis H."/>
            <person name="Alm E.J."/>
            <person name="Xavier R.J."/>
        </authorList>
    </citation>
    <scope>NUCLEOTIDE SEQUENCE [LARGE SCALE GENOMIC DNA]</scope>
    <source>
        <strain evidence="18">Af_0058</strain>
        <strain evidence="24">af_0058</strain>
    </source>
</reference>
<comment type="caution">
    <text evidence="17">The sequence shown here is derived from an EMBL/GenBank/DDBJ whole genome shotgun (WGS) entry which is preliminary data.</text>
</comment>
<evidence type="ECO:0000256" key="5">
    <source>
        <dbReference type="ARBA" id="ARBA00023012"/>
    </source>
</evidence>
<evidence type="ECO:0000256" key="6">
    <source>
        <dbReference type="ARBA" id="ARBA00023015"/>
    </source>
</evidence>
<evidence type="ECO:0000256" key="3">
    <source>
        <dbReference type="ARBA" id="ARBA00022490"/>
    </source>
</evidence>
<dbReference type="RefSeq" id="WP_005423738.1">
    <property type="nucleotide sequence ID" value="NZ_CABJDZ010000007.1"/>
</dbReference>
<comment type="subcellular location">
    <subcellularLocation>
        <location evidence="1">Cytoplasm</location>
    </subcellularLocation>
</comment>
<name>A0A395ZY04_9FIRM</name>
<dbReference type="InterPro" id="IPR009057">
    <property type="entry name" value="Homeodomain-like_sf"/>
</dbReference>
<protein>
    <recommendedName>
        <fullName evidence="2">Stage 0 sporulation protein A homolog</fullName>
    </recommendedName>
</protein>
<dbReference type="Proteomes" id="UP000284220">
    <property type="component" value="Unassembled WGS sequence"/>
</dbReference>
<evidence type="ECO:0000256" key="2">
    <source>
        <dbReference type="ARBA" id="ARBA00018672"/>
    </source>
</evidence>
<dbReference type="GO" id="GO:0043565">
    <property type="term" value="F:sequence-specific DNA binding"/>
    <property type="evidence" value="ECO:0007669"/>
    <property type="project" value="InterPro"/>
</dbReference>
<feature type="domain" description="Response regulatory" evidence="12">
    <location>
        <begin position="3"/>
        <end position="120"/>
    </location>
</feature>
<dbReference type="Proteomes" id="UP000293506">
    <property type="component" value="Unassembled WGS sequence"/>
</dbReference>
<dbReference type="PROSITE" id="PS50110">
    <property type="entry name" value="RESPONSE_REGULATORY"/>
    <property type="match status" value="1"/>
</dbReference>
<evidence type="ECO:0000313" key="18">
    <source>
        <dbReference type="EMBL" id="RYT62057.1"/>
    </source>
</evidence>
<dbReference type="GO" id="GO:0003700">
    <property type="term" value="F:DNA-binding transcription factor activity"/>
    <property type="evidence" value="ECO:0007669"/>
    <property type="project" value="InterPro"/>
</dbReference>
<evidence type="ECO:0000313" key="17">
    <source>
        <dbReference type="EMBL" id="RHK93363.1"/>
    </source>
</evidence>
<dbReference type="Pfam" id="PF00072">
    <property type="entry name" value="Response_reg"/>
    <property type="match status" value="1"/>
</dbReference>
<dbReference type="InterPro" id="IPR020449">
    <property type="entry name" value="Tscrpt_reg_AraC-type_HTH"/>
</dbReference>
<dbReference type="PRINTS" id="PR00032">
    <property type="entry name" value="HTHARAC"/>
</dbReference>
<evidence type="ECO:0000313" key="22">
    <source>
        <dbReference type="Proteomes" id="UP000284267"/>
    </source>
</evidence>
<dbReference type="SMART" id="SM00448">
    <property type="entry name" value="REC"/>
    <property type="match status" value="1"/>
</dbReference>
<dbReference type="Proteomes" id="UP000265808">
    <property type="component" value="Unassembled WGS sequence"/>
</dbReference>
<evidence type="ECO:0000259" key="12">
    <source>
        <dbReference type="PROSITE" id="PS50110"/>
    </source>
</evidence>
<keyword evidence="3" id="KW-0963">Cytoplasm</keyword>
<sequence>MWKVLIADDEPKIRQGLKSVLEEMKLPITVCAEARNGMEALEKIEQFQPDFILMDICMPKLSGIQFLEELRKLDKNCPVIVISGFNEFSYAKQAIKLGVSEYLLKPIAEEELQAAVVKVTEEIKQKRKSEKFMELVKQQMIQNQDYLRDVFFNEWMEGKLSRFEWEEQARFLDMDFPDNMILILVSVQSSYDKKIDKGTVTEEIYKITLEKIIRELMEPYHTVSVFSSKYEDVAIVMEKLPENFQEFSADLQLQTEEKVGGKCFITARECTFETLPDISREMRREVQKMQECRPIVQDARKYIYANYQDRNLDLRQVAHAIGCNSSYISRIMKQELGISFKDFLTRLRISQAVRLMEDRELSINQIAEKVGYSNQHYFSAAFKNCQGMSPSEFRKNMLQIDRNGL</sequence>
<dbReference type="Pfam" id="PF12833">
    <property type="entry name" value="HTH_18"/>
    <property type="match status" value="1"/>
</dbReference>
<dbReference type="InterPro" id="IPR018062">
    <property type="entry name" value="HTH_AraC-typ_CS"/>
</dbReference>
<feature type="domain" description="HTH araC/xylS-type" evidence="11">
    <location>
        <begin position="297"/>
        <end position="396"/>
    </location>
</feature>
<dbReference type="SMART" id="SM00342">
    <property type="entry name" value="HTH_ARAC"/>
    <property type="match status" value="1"/>
</dbReference>
<evidence type="ECO:0000256" key="8">
    <source>
        <dbReference type="ARBA" id="ARBA00023163"/>
    </source>
</evidence>
<dbReference type="EMBL" id="QSHL01000014">
    <property type="protein sequence ID" value="RHC03313.1"/>
    <property type="molecule type" value="Genomic_DNA"/>
</dbReference>
<keyword evidence="4 10" id="KW-0597">Phosphoprotein</keyword>
<evidence type="ECO:0000313" key="19">
    <source>
        <dbReference type="Proteomes" id="UP000261222"/>
    </source>
</evidence>
<dbReference type="Proteomes" id="UP000284644">
    <property type="component" value="Unassembled WGS sequence"/>
</dbReference>
<feature type="modified residue" description="4-aspartylphosphate" evidence="10">
    <location>
        <position position="55"/>
    </location>
</feature>
<dbReference type="Gene3D" id="1.10.10.60">
    <property type="entry name" value="Homeodomain-like"/>
    <property type="match status" value="2"/>
</dbReference>
<evidence type="ECO:0000313" key="16">
    <source>
        <dbReference type="EMBL" id="RHG13543.1"/>
    </source>
</evidence>
<dbReference type="EMBL" id="QSUB01000007">
    <property type="protein sequence ID" value="RGN02889.1"/>
    <property type="molecule type" value="Genomic_DNA"/>
</dbReference>
<evidence type="ECO:0000256" key="4">
    <source>
        <dbReference type="ARBA" id="ARBA00022553"/>
    </source>
</evidence>
<evidence type="ECO:0000256" key="10">
    <source>
        <dbReference type="PROSITE-ProRule" id="PRU00169"/>
    </source>
</evidence>
<dbReference type="AlphaFoldDB" id="A0A395ZY04"/>
<dbReference type="InterPro" id="IPR018060">
    <property type="entry name" value="HTH_AraC"/>
</dbReference>
<dbReference type="Proteomes" id="UP000284267">
    <property type="component" value="Unassembled WGS sequence"/>
</dbReference>
<evidence type="ECO:0000313" key="24">
    <source>
        <dbReference type="Proteomes" id="UP000293506"/>
    </source>
</evidence>
<evidence type="ECO:0000313" key="14">
    <source>
        <dbReference type="EMBL" id="RHC03313.1"/>
    </source>
</evidence>
<evidence type="ECO:0000313" key="20">
    <source>
        <dbReference type="Proteomes" id="UP000265808"/>
    </source>
</evidence>
<dbReference type="EMBL" id="QROE01000007">
    <property type="protein sequence ID" value="RHK93363.1"/>
    <property type="molecule type" value="Genomic_DNA"/>
</dbReference>
<dbReference type="PROSITE" id="PS01124">
    <property type="entry name" value="HTH_ARAC_FAMILY_2"/>
    <property type="match status" value="1"/>
</dbReference>
<keyword evidence="7 17" id="KW-0238">DNA-binding</keyword>
<evidence type="ECO:0000256" key="1">
    <source>
        <dbReference type="ARBA" id="ARBA00004496"/>
    </source>
</evidence>
<dbReference type="EMBL" id="QRHZ01000017">
    <property type="protein sequence ID" value="RHG13543.1"/>
    <property type="molecule type" value="Genomic_DNA"/>
</dbReference>
<accession>A0A395ZY04</accession>
<dbReference type="EMBL" id="QSJW01000011">
    <property type="protein sequence ID" value="RHE10300.1"/>
    <property type="molecule type" value="Genomic_DNA"/>
</dbReference>
<dbReference type="InterPro" id="IPR011006">
    <property type="entry name" value="CheY-like_superfamily"/>
</dbReference>
<keyword evidence="6" id="KW-0805">Transcription regulation</keyword>
<dbReference type="Gene3D" id="3.40.50.2300">
    <property type="match status" value="1"/>
</dbReference>
<evidence type="ECO:0000313" key="21">
    <source>
        <dbReference type="Proteomes" id="UP000284220"/>
    </source>
</evidence>
<dbReference type="GO" id="GO:0005737">
    <property type="term" value="C:cytoplasm"/>
    <property type="evidence" value="ECO:0007669"/>
    <property type="project" value="UniProtKB-SubCell"/>
</dbReference>
<dbReference type="InterPro" id="IPR051552">
    <property type="entry name" value="HptR"/>
</dbReference>
<dbReference type="PROSITE" id="PS00041">
    <property type="entry name" value="HTH_ARAC_FAMILY_1"/>
    <property type="match status" value="1"/>
</dbReference>
<organism evidence="17 22">
    <name type="scientific">Blautia obeum</name>
    <dbReference type="NCBI Taxonomy" id="40520"/>
    <lineage>
        <taxon>Bacteria</taxon>
        <taxon>Bacillati</taxon>
        <taxon>Bacillota</taxon>
        <taxon>Clostridia</taxon>
        <taxon>Lachnospirales</taxon>
        <taxon>Lachnospiraceae</taxon>
        <taxon>Blautia</taxon>
    </lineage>
</organism>
<comment type="function">
    <text evidence="9">May play the central regulatory role in sporulation. It may be an element of the effector pathway responsible for the activation of sporulation genes in response to nutritional stress. Spo0A may act in concert with spo0H (a sigma factor) to control the expression of some genes that are critical to the sporulation process.</text>
</comment>